<organism evidence="1 2">
    <name type="scientific">Companilactobacillus ginsenosidimutans</name>
    <dbReference type="NCBI Taxonomy" id="1007676"/>
    <lineage>
        <taxon>Bacteria</taxon>
        <taxon>Bacillati</taxon>
        <taxon>Bacillota</taxon>
        <taxon>Bacilli</taxon>
        <taxon>Lactobacillales</taxon>
        <taxon>Lactobacillaceae</taxon>
        <taxon>Companilactobacillus</taxon>
    </lineage>
</organism>
<evidence type="ECO:0008006" key="3">
    <source>
        <dbReference type="Google" id="ProtNLM"/>
    </source>
</evidence>
<dbReference type="STRING" id="1007676.ABM34_07775"/>
<evidence type="ECO:0000313" key="2">
    <source>
        <dbReference type="Proteomes" id="UP000036106"/>
    </source>
</evidence>
<dbReference type="Proteomes" id="UP000036106">
    <property type="component" value="Chromosome"/>
</dbReference>
<dbReference type="RefSeq" id="WP_048704765.1">
    <property type="nucleotide sequence ID" value="NZ_CP012034.1"/>
</dbReference>
<gene>
    <name evidence="1" type="ORF">ABM34_07775</name>
</gene>
<dbReference type="AlphaFoldDB" id="A0A0H4QHL9"/>
<protein>
    <recommendedName>
        <fullName evidence="3">Iron-sulfur cluster repair di-iron protein, ric</fullName>
    </recommendedName>
</protein>
<keyword evidence="2" id="KW-1185">Reference proteome</keyword>
<dbReference type="PATRIC" id="fig|1007676.4.peg.1563"/>
<dbReference type="EMBL" id="CP012034">
    <property type="protein sequence ID" value="AKP67442.1"/>
    <property type="molecule type" value="Genomic_DNA"/>
</dbReference>
<reference evidence="2" key="1">
    <citation type="submission" date="2015-07" db="EMBL/GenBank/DDBJ databases">
        <title>Lactobacillus ginsenosidimutans/EMML 3141/ whole genome sequencing.</title>
        <authorList>
            <person name="Kim M.K."/>
            <person name="Im W.-T."/>
            <person name="Srinivasan S."/>
            <person name="Lee J.-J."/>
        </authorList>
    </citation>
    <scope>NUCLEOTIDE SEQUENCE [LARGE SCALE GENOMIC DNA]</scope>
    <source>
        <strain evidence="2">EMML 3041</strain>
    </source>
</reference>
<evidence type="ECO:0000313" key="1">
    <source>
        <dbReference type="EMBL" id="AKP67442.1"/>
    </source>
</evidence>
<name>A0A0H4QHL9_9LACO</name>
<dbReference type="KEGG" id="lgn:ABM34_07775"/>
<dbReference type="OrthoDB" id="9797132at2"/>
<sequence length="94" mass="10818">MTEVKDYLDQHEEKLDFFTNAITIAHGQNHPEVFDVRKEYLNLKDAVAANADLNKNFDQLRETTKNYAIPNDVCQTFEATYHMLKNADAINARG</sequence>
<proteinExistence type="predicted"/>
<accession>A0A0H4QHL9</accession>